<sequence>MVANSPRNHQQSPYGMFPLLISLQSDLAELITSGSDNRLICKHNGLNGYGCSALPRDVIALGSCTCSSPTHRGITAAERTLETLRNADAESAEAFHDESERLCQSIRDRLAKLLQIPESIDIALTPSGTDVELLALALTRLRARRLHAQQPVAQSKRGIVNIVVGPSEVGSGTPIASAGQHYDTLLPSGQQASCNEPVCQSLCDDVDVHTVDVRDAHGQMLPESMIDSMVIEIVGKAIDQEQHVLLHIVAQNKTGMHAPTLDCVTRITRDFPDDVTVVVDAAQGRISRQGLREALKRNYLVFITGSKFYGGPPFAGCLMVPPALQPRPEESLDEKCWPAGLADYLIAAEVPPHWQTIRERLGQWINVGAMLRWSAALEEIQAYYDVSDHARLKIMRCFEAAVPETFSQGDGIELMPVFAPIEDPHQERLLESKTTVFGFRVRIDGKLLDRATLRKWHQRINLPIETTDSPDRSALEACYHLGQPVPFADGSSALRIALGGAMIVRIATDESIGNDLTARLDWLKTQLLRLRTKLQYLIAEANAIEAAN</sequence>
<evidence type="ECO:0000313" key="2">
    <source>
        <dbReference type="Proteomes" id="UP000315003"/>
    </source>
</evidence>
<dbReference type="EMBL" id="CP036272">
    <property type="protein sequence ID" value="QDT57621.1"/>
    <property type="molecule type" value="Genomic_DNA"/>
</dbReference>
<gene>
    <name evidence="1" type="ORF">SV7mr_01040</name>
</gene>
<evidence type="ECO:0008006" key="3">
    <source>
        <dbReference type="Google" id="ProtNLM"/>
    </source>
</evidence>
<dbReference type="Proteomes" id="UP000315003">
    <property type="component" value="Chromosome"/>
</dbReference>
<reference evidence="1 2" key="1">
    <citation type="submission" date="2019-02" db="EMBL/GenBank/DDBJ databases">
        <title>Deep-cultivation of Planctomycetes and their phenomic and genomic characterization uncovers novel biology.</title>
        <authorList>
            <person name="Wiegand S."/>
            <person name="Jogler M."/>
            <person name="Boedeker C."/>
            <person name="Pinto D."/>
            <person name="Vollmers J."/>
            <person name="Rivas-Marin E."/>
            <person name="Kohn T."/>
            <person name="Peeters S.H."/>
            <person name="Heuer A."/>
            <person name="Rast P."/>
            <person name="Oberbeckmann S."/>
            <person name="Bunk B."/>
            <person name="Jeske O."/>
            <person name="Meyerdierks A."/>
            <person name="Storesund J.E."/>
            <person name="Kallscheuer N."/>
            <person name="Luecker S."/>
            <person name="Lage O.M."/>
            <person name="Pohl T."/>
            <person name="Merkel B.J."/>
            <person name="Hornburger P."/>
            <person name="Mueller R.-W."/>
            <person name="Bruemmer F."/>
            <person name="Labrenz M."/>
            <person name="Spormann A.M."/>
            <person name="Op den Camp H."/>
            <person name="Overmann J."/>
            <person name="Amann R."/>
            <person name="Jetten M.S.M."/>
            <person name="Mascher T."/>
            <person name="Medema M.H."/>
            <person name="Devos D.P."/>
            <person name="Kaster A.-K."/>
            <person name="Ovreas L."/>
            <person name="Rohde M."/>
            <person name="Galperin M.Y."/>
            <person name="Jogler C."/>
        </authorList>
    </citation>
    <scope>NUCLEOTIDE SEQUENCE [LARGE SCALE GENOMIC DNA]</scope>
    <source>
        <strain evidence="1 2">SV_7m_r</strain>
    </source>
</reference>
<organism evidence="1 2">
    <name type="scientific">Stieleria bergensis</name>
    <dbReference type="NCBI Taxonomy" id="2528025"/>
    <lineage>
        <taxon>Bacteria</taxon>
        <taxon>Pseudomonadati</taxon>
        <taxon>Planctomycetota</taxon>
        <taxon>Planctomycetia</taxon>
        <taxon>Pirellulales</taxon>
        <taxon>Pirellulaceae</taxon>
        <taxon>Stieleria</taxon>
    </lineage>
</organism>
<evidence type="ECO:0000313" key="1">
    <source>
        <dbReference type="EMBL" id="QDT57621.1"/>
    </source>
</evidence>
<proteinExistence type="predicted"/>
<accession>A0A517SNB9</accession>
<keyword evidence="2" id="KW-1185">Reference proteome</keyword>
<dbReference type="RefSeq" id="WP_145268226.1">
    <property type="nucleotide sequence ID" value="NZ_CP036272.1"/>
</dbReference>
<dbReference type="AlphaFoldDB" id="A0A517SNB9"/>
<protein>
    <recommendedName>
        <fullName evidence="3">Cysteine desulfurase</fullName>
    </recommendedName>
</protein>
<dbReference type="Gene3D" id="3.40.640.10">
    <property type="entry name" value="Type I PLP-dependent aspartate aminotransferase-like (Major domain)"/>
    <property type="match status" value="1"/>
</dbReference>
<dbReference type="InterPro" id="IPR015421">
    <property type="entry name" value="PyrdxlP-dep_Trfase_major"/>
</dbReference>
<dbReference type="InterPro" id="IPR015424">
    <property type="entry name" value="PyrdxlP-dep_Trfase"/>
</dbReference>
<dbReference type="OrthoDB" id="8556864at2"/>
<name>A0A517SNB9_9BACT</name>
<dbReference type="SUPFAM" id="SSF53383">
    <property type="entry name" value="PLP-dependent transferases"/>
    <property type="match status" value="1"/>
</dbReference>